<evidence type="ECO:0000313" key="11">
    <source>
        <dbReference type="Proteomes" id="UP000660745"/>
    </source>
</evidence>
<dbReference type="GO" id="GO:0005886">
    <property type="term" value="C:plasma membrane"/>
    <property type="evidence" value="ECO:0007669"/>
    <property type="project" value="UniProtKB-SubCell"/>
</dbReference>
<keyword evidence="3" id="KW-0813">Transport</keyword>
<proteinExistence type="inferred from homology"/>
<evidence type="ECO:0000256" key="2">
    <source>
        <dbReference type="ARBA" id="ARBA00009773"/>
    </source>
</evidence>
<organism evidence="10 11">
    <name type="scientific">Nonomuraea glycinis</name>
    <dbReference type="NCBI Taxonomy" id="2047744"/>
    <lineage>
        <taxon>Bacteria</taxon>
        <taxon>Bacillati</taxon>
        <taxon>Actinomycetota</taxon>
        <taxon>Actinomycetes</taxon>
        <taxon>Streptosporangiales</taxon>
        <taxon>Streptosporangiaceae</taxon>
        <taxon>Nonomuraea</taxon>
    </lineage>
</organism>
<feature type="transmembrane region" description="Helical" evidence="9">
    <location>
        <begin position="253"/>
        <end position="272"/>
    </location>
</feature>
<accession>A0A918A322</accession>
<feature type="transmembrane region" description="Helical" evidence="9">
    <location>
        <begin position="107"/>
        <end position="131"/>
    </location>
</feature>
<feature type="transmembrane region" description="Helical" evidence="9">
    <location>
        <begin position="187"/>
        <end position="211"/>
    </location>
</feature>
<evidence type="ECO:0000256" key="8">
    <source>
        <dbReference type="SAM" id="MobiDB-lite"/>
    </source>
</evidence>
<dbReference type="PANTHER" id="PTHR21716:SF53">
    <property type="entry name" value="PERMEASE PERM-RELATED"/>
    <property type="match status" value="1"/>
</dbReference>
<sequence>MAASSDEHPPGTASGEERPPALSGKPAPASASVEEGASSTVQVVLSPSNVWRVGFAVAAMVALVFFLHFVLTDAGSFLFVVVMAWFLSLAMEPPVARLARHMRRGAATALVMAGMGIAAAIFLVLFGQLFLQQVALLVESLPDVLSAVTRWINGRLGTRYEISNILESIRLTPQDAAGYAQDVLGGLLGLVGTVAGVVFNAFALVLLTYYLSADGPRARRWIAGLLTGRFQQVFVSIWELSTEKTGGYVAARLVLAGINGSTSALVFLVLGMPSWLALGLWTGVVAQFVPTIGTYISIALPVVVGLASPTPWIGVAVLIWAVVYQQVENLTLEPRISARSVDIHPGVSFAAAIMGAMLFGAVGALLAIPVVAMLLSVLDTFGTRHAIEPALTPPEEKPEEMPGEVPGEEPAENLVEKPQEGPGGAPADTQQQTPRL</sequence>
<feature type="region of interest" description="Disordered" evidence="8">
    <location>
        <begin position="388"/>
        <end position="436"/>
    </location>
</feature>
<feature type="transmembrane region" description="Helical" evidence="9">
    <location>
        <begin position="278"/>
        <end position="303"/>
    </location>
</feature>
<feature type="compositionally biased region" description="Acidic residues" evidence="8">
    <location>
        <begin position="401"/>
        <end position="411"/>
    </location>
</feature>
<dbReference type="Pfam" id="PF01594">
    <property type="entry name" value="AI-2E_transport"/>
    <property type="match status" value="1"/>
</dbReference>
<evidence type="ECO:0000256" key="3">
    <source>
        <dbReference type="ARBA" id="ARBA00022448"/>
    </source>
</evidence>
<dbReference type="InterPro" id="IPR002549">
    <property type="entry name" value="AI-2E-like"/>
</dbReference>
<feature type="transmembrane region" description="Helical" evidence="9">
    <location>
        <begin position="50"/>
        <end position="71"/>
    </location>
</feature>
<evidence type="ECO:0000256" key="4">
    <source>
        <dbReference type="ARBA" id="ARBA00022475"/>
    </source>
</evidence>
<feature type="compositionally biased region" description="Basic and acidic residues" evidence="8">
    <location>
        <begin position="1"/>
        <end position="19"/>
    </location>
</feature>
<dbReference type="PANTHER" id="PTHR21716">
    <property type="entry name" value="TRANSMEMBRANE PROTEIN"/>
    <property type="match status" value="1"/>
</dbReference>
<keyword evidence="7 9" id="KW-0472">Membrane</keyword>
<keyword evidence="4" id="KW-1003">Cell membrane</keyword>
<feature type="transmembrane region" description="Helical" evidence="9">
    <location>
        <begin position="77"/>
        <end position="95"/>
    </location>
</feature>
<evidence type="ECO:0000256" key="1">
    <source>
        <dbReference type="ARBA" id="ARBA00004651"/>
    </source>
</evidence>
<name>A0A918A322_9ACTN</name>
<dbReference type="Proteomes" id="UP000660745">
    <property type="component" value="Unassembled WGS sequence"/>
</dbReference>
<feature type="transmembrane region" description="Helical" evidence="9">
    <location>
        <begin position="347"/>
        <end position="375"/>
    </location>
</feature>
<keyword evidence="5 9" id="KW-0812">Transmembrane</keyword>
<dbReference type="GO" id="GO:0055085">
    <property type="term" value="P:transmembrane transport"/>
    <property type="evidence" value="ECO:0007669"/>
    <property type="project" value="TreeGrafter"/>
</dbReference>
<reference evidence="10" key="2">
    <citation type="submission" date="2020-09" db="EMBL/GenBank/DDBJ databases">
        <authorList>
            <person name="Sun Q."/>
            <person name="Zhou Y."/>
        </authorList>
    </citation>
    <scope>NUCLEOTIDE SEQUENCE</scope>
    <source>
        <strain evidence="10">CGMCC 4.7430</strain>
    </source>
</reference>
<gene>
    <name evidence="10" type="ORF">GCM10012278_17740</name>
</gene>
<reference evidence="10" key="1">
    <citation type="journal article" date="2014" name="Int. J. Syst. Evol. Microbiol.">
        <title>Complete genome sequence of Corynebacterium casei LMG S-19264T (=DSM 44701T), isolated from a smear-ripened cheese.</title>
        <authorList>
            <consortium name="US DOE Joint Genome Institute (JGI-PGF)"/>
            <person name="Walter F."/>
            <person name="Albersmeier A."/>
            <person name="Kalinowski J."/>
            <person name="Ruckert C."/>
        </authorList>
    </citation>
    <scope>NUCLEOTIDE SEQUENCE</scope>
    <source>
        <strain evidence="10">CGMCC 4.7430</strain>
    </source>
</reference>
<feature type="transmembrane region" description="Helical" evidence="9">
    <location>
        <begin position="310"/>
        <end position="327"/>
    </location>
</feature>
<dbReference type="RefSeq" id="WP_189137960.1">
    <property type="nucleotide sequence ID" value="NZ_BMNK01000002.1"/>
</dbReference>
<keyword evidence="11" id="KW-1185">Reference proteome</keyword>
<feature type="region of interest" description="Disordered" evidence="8">
    <location>
        <begin position="1"/>
        <end position="31"/>
    </location>
</feature>
<evidence type="ECO:0000256" key="7">
    <source>
        <dbReference type="ARBA" id="ARBA00023136"/>
    </source>
</evidence>
<comment type="subcellular location">
    <subcellularLocation>
        <location evidence="1">Cell membrane</location>
        <topology evidence="1">Multi-pass membrane protein</topology>
    </subcellularLocation>
</comment>
<evidence type="ECO:0008006" key="12">
    <source>
        <dbReference type="Google" id="ProtNLM"/>
    </source>
</evidence>
<evidence type="ECO:0000256" key="6">
    <source>
        <dbReference type="ARBA" id="ARBA00022989"/>
    </source>
</evidence>
<comment type="caution">
    <text evidence="10">The sequence shown here is derived from an EMBL/GenBank/DDBJ whole genome shotgun (WGS) entry which is preliminary data.</text>
</comment>
<comment type="similarity">
    <text evidence="2">Belongs to the autoinducer-2 exporter (AI-2E) (TC 2.A.86) family.</text>
</comment>
<evidence type="ECO:0000256" key="9">
    <source>
        <dbReference type="SAM" id="Phobius"/>
    </source>
</evidence>
<evidence type="ECO:0000313" key="10">
    <source>
        <dbReference type="EMBL" id="GGP04037.1"/>
    </source>
</evidence>
<keyword evidence="6 9" id="KW-1133">Transmembrane helix</keyword>
<dbReference type="EMBL" id="BMNK01000002">
    <property type="protein sequence ID" value="GGP04037.1"/>
    <property type="molecule type" value="Genomic_DNA"/>
</dbReference>
<dbReference type="AlphaFoldDB" id="A0A918A322"/>
<evidence type="ECO:0000256" key="5">
    <source>
        <dbReference type="ARBA" id="ARBA00022692"/>
    </source>
</evidence>
<protein>
    <recommendedName>
        <fullName evidence="12">AI-2E family transporter</fullName>
    </recommendedName>
</protein>